<dbReference type="Pfam" id="PF16157">
    <property type="entry name" value="DUF4865"/>
    <property type="match status" value="1"/>
</dbReference>
<dbReference type="Proteomes" id="UP000182987">
    <property type="component" value="Chromosome"/>
</dbReference>
<keyword evidence="2" id="KW-1185">Reference proteome</keyword>
<dbReference type="PATRIC" id="fig|1440763.5.peg.2294"/>
<dbReference type="STRING" id="1440763.BJI69_18860"/>
<evidence type="ECO:0000313" key="2">
    <source>
        <dbReference type="Proteomes" id="UP000182987"/>
    </source>
</evidence>
<dbReference type="AlphaFoldDB" id="A0A0G9HAU5"/>
<name>A0A0G9HAU5_9GAMM</name>
<dbReference type="KEGG" id="lrz:BJI69_18860"/>
<reference evidence="2" key="1">
    <citation type="submission" date="2016-09" db="EMBL/GenBank/DDBJ databases">
        <authorList>
            <person name="Lysoe E."/>
        </authorList>
    </citation>
    <scope>NUCLEOTIDE SEQUENCE [LARGE SCALE GENOMIC DNA]</scope>
    <source>
        <strain evidence="2">LJ96T</strain>
    </source>
</reference>
<proteinExistence type="predicted"/>
<dbReference type="RefSeq" id="WP_046968008.1">
    <property type="nucleotide sequence ID" value="NZ_CP017480.1"/>
</dbReference>
<protein>
    <submittedName>
        <fullName evidence="1">Uncharacterized protein</fullName>
    </submittedName>
</protein>
<evidence type="ECO:0000313" key="1">
    <source>
        <dbReference type="EMBL" id="APG05758.1"/>
    </source>
</evidence>
<dbReference type="InterPro" id="IPR032349">
    <property type="entry name" value="DUF4865"/>
</dbReference>
<gene>
    <name evidence="1" type="ORF">BJI69_18860</name>
</gene>
<organism evidence="1 2">
    <name type="scientific">Luteibacter rhizovicinus DSM 16549</name>
    <dbReference type="NCBI Taxonomy" id="1440763"/>
    <lineage>
        <taxon>Bacteria</taxon>
        <taxon>Pseudomonadati</taxon>
        <taxon>Pseudomonadota</taxon>
        <taxon>Gammaproteobacteria</taxon>
        <taxon>Lysobacterales</taxon>
        <taxon>Rhodanobacteraceae</taxon>
        <taxon>Luteibacter</taxon>
    </lineage>
</organism>
<dbReference type="EMBL" id="CP017480">
    <property type="protein sequence ID" value="APG05758.1"/>
    <property type="molecule type" value="Genomic_DNA"/>
</dbReference>
<accession>A0A0G9HAU5</accession>
<dbReference type="OrthoDB" id="2065010at2"/>
<sequence length="179" mass="19820">MIAMQYRFDFPGSMDMATIHQRVVEKGPGFDGLAGLEQKAFLVSDAALGEPNRYAPFYLWRSATGMREFLLSDAFAAVCDAFGRPEVVTWTLLRSRQLDTSRPPAYATQETTPIAPGASTRSLRELALTAAYPRAGLHSSIVAIDPQGWRVTRVLLWHALPEPAAGVDTWHVPYLATRR</sequence>